<proteinExistence type="predicted"/>
<feature type="region of interest" description="Disordered" evidence="1">
    <location>
        <begin position="175"/>
        <end position="200"/>
    </location>
</feature>
<sequence>MRTVFPIPGLDAKKSSTCVLRSNGGRQASANTIAVNLCDPRLCVMTVPCGRVSGIAPSVSALVRHAYIHQIRHRDLRLGKDQDVLWNRTRRCLTFSPYNSCNVSIISLAVDDARRHLRSQGPNSSSCTHFRGSVTPSIRQCNKTQRNNMTHPGNQAHLQDTPLHGRTHYPLITDSPSARSACPHRGTRPTVRVTSPTRSDENRYRHIVVRET</sequence>
<dbReference type="AlphaFoldDB" id="A0AAD4BMH4"/>
<dbReference type="EMBL" id="WHUW01000029">
    <property type="protein sequence ID" value="KAF8434355.1"/>
    <property type="molecule type" value="Genomic_DNA"/>
</dbReference>
<evidence type="ECO:0000256" key="1">
    <source>
        <dbReference type="SAM" id="MobiDB-lite"/>
    </source>
</evidence>
<evidence type="ECO:0000313" key="3">
    <source>
        <dbReference type="Proteomes" id="UP001194468"/>
    </source>
</evidence>
<organism evidence="2 3">
    <name type="scientific">Boletus edulis BED1</name>
    <dbReference type="NCBI Taxonomy" id="1328754"/>
    <lineage>
        <taxon>Eukaryota</taxon>
        <taxon>Fungi</taxon>
        <taxon>Dikarya</taxon>
        <taxon>Basidiomycota</taxon>
        <taxon>Agaricomycotina</taxon>
        <taxon>Agaricomycetes</taxon>
        <taxon>Agaricomycetidae</taxon>
        <taxon>Boletales</taxon>
        <taxon>Boletineae</taxon>
        <taxon>Boletaceae</taxon>
        <taxon>Boletoideae</taxon>
        <taxon>Boletus</taxon>
    </lineage>
</organism>
<name>A0AAD4BMH4_BOLED</name>
<comment type="caution">
    <text evidence="2">The sequence shown here is derived from an EMBL/GenBank/DDBJ whole genome shotgun (WGS) entry which is preliminary data.</text>
</comment>
<feature type="compositionally biased region" description="Low complexity" evidence="1">
    <location>
        <begin position="188"/>
        <end position="197"/>
    </location>
</feature>
<dbReference type="Proteomes" id="UP001194468">
    <property type="component" value="Unassembled WGS sequence"/>
</dbReference>
<gene>
    <name evidence="2" type="ORF">L210DRAFT_2603635</name>
</gene>
<protein>
    <submittedName>
        <fullName evidence="2">Uncharacterized protein</fullName>
    </submittedName>
</protein>
<keyword evidence="3" id="KW-1185">Reference proteome</keyword>
<accession>A0AAD4BMH4</accession>
<reference evidence="2" key="1">
    <citation type="submission" date="2019-10" db="EMBL/GenBank/DDBJ databases">
        <authorList>
            <consortium name="DOE Joint Genome Institute"/>
            <person name="Kuo A."/>
            <person name="Miyauchi S."/>
            <person name="Kiss E."/>
            <person name="Drula E."/>
            <person name="Kohler A."/>
            <person name="Sanchez-Garcia M."/>
            <person name="Andreopoulos B."/>
            <person name="Barry K.W."/>
            <person name="Bonito G."/>
            <person name="Buee M."/>
            <person name="Carver A."/>
            <person name="Chen C."/>
            <person name="Cichocki N."/>
            <person name="Clum A."/>
            <person name="Culley D."/>
            <person name="Crous P.W."/>
            <person name="Fauchery L."/>
            <person name="Girlanda M."/>
            <person name="Hayes R."/>
            <person name="Keri Z."/>
            <person name="LaButti K."/>
            <person name="Lipzen A."/>
            <person name="Lombard V."/>
            <person name="Magnuson J."/>
            <person name="Maillard F."/>
            <person name="Morin E."/>
            <person name="Murat C."/>
            <person name="Nolan M."/>
            <person name="Ohm R."/>
            <person name="Pangilinan J."/>
            <person name="Pereira M."/>
            <person name="Perotto S."/>
            <person name="Peter M."/>
            <person name="Riley R."/>
            <person name="Sitrit Y."/>
            <person name="Stielow B."/>
            <person name="Szollosi G."/>
            <person name="Zifcakova L."/>
            <person name="Stursova M."/>
            <person name="Spatafora J.W."/>
            <person name="Tedersoo L."/>
            <person name="Vaario L.-M."/>
            <person name="Yamada A."/>
            <person name="Yan M."/>
            <person name="Wang P."/>
            <person name="Xu J."/>
            <person name="Bruns T."/>
            <person name="Baldrian P."/>
            <person name="Vilgalys R."/>
            <person name="Henrissat B."/>
            <person name="Grigoriev I.V."/>
            <person name="Hibbett D."/>
            <person name="Nagy L.G."/>
            <person name="Martin F.M."/>
        </authorList>
    </citation>
    <scope>NUCLEOTIDE SEQUENCE</scope>
    <source>
        <strain evidence="2">BED1</strain>
    </source>
</reference>
<evidence type="ECO:0000313" key="2">
    <source>
        <dbReference type="EMBL" id="KAF8434355.1"/>
    </source>
</evidence>
<reference evidence="2" key="2">
    <citation type="journal article" date="2020" name="Nat. Commun.">
        <title>Large-scale genome sequencing of mycorrhizal fungi provides insights into the early evolution of symbiotic traits.</title>
        <authorList>
            <person name="Miyauchi S."/>
            <person name="Kiss E."/>
            <person name="Kuo A."/>
            <person name="Drula E."/>
            <person name="Kohler A."/>
            <person name="Sanchez-Garcia M."/>
            <person name="Morin E."/>
            <person name="Andreopoulos B."/>
            <person name="Barry K.W."/>
            <person name="Bonito G."/>
            <person name="Buee M."/>
            <person name="Carver A."/>
            <person name="Chen C."/>
            <person name="Cichocki N."/>
            <person name="Clum A."/>
            <person name="Culley D."/>
            <person name="Crous P.W."/>
            <person name="Fauchery L."/>
            <person name="Girlanda M."/>
            <person name="Hayes R.D."/>
            <person name="Keri Z."/>
            <person name="LaButti K."/>
            <person name="Lipzen A."/>
            <person name="Lombard V."/>
            <person name="Magnuson J."/>
            <person name="Maillard F."/>
            <person name="Murat C."/>
            <person name="Nolan M."/>
            <person name="Ohm R.A."/>
            <person name="Pangilinan J."/>
            <person name="Pereira M.F."/>
            <person name="Perotto S."/>
            <person name="Peter M."/>
            <person name="Pfister S."/>
            <person name="Riley R."/>
            <person name="Sitrit Y."/>
            <person name="Stielow J.B."/>
            <person name="Szollosi G."/>
            <person name="Zifcakova L."/>
            <person name="Stursova M."/>
            <person name="Spatafora J.W."/>
            <person name="Tedersoo L."/>
            <person name="Vaario L.M."/>
            <person name="Yamada A."/>
            <person name="Yan M."/>
            <person name="Wang P."/>
            <person name="Xu J."/>
            <person name="Bruns T."/>
            <person name="Baldrian P."/>
            <person name="Vilgalys R."/>
            <person name="Dunand C."/>
            <person name="Henrissat B."/>
            <person name="Grigoriev I.V."/>
            <person name="Hibbett D."/>
            <person name="Nagy L.G."/>
            <person name="Martin F.M."/>
        </authorList>
    </citation>
    <scope>NUCLEOTIDE SEQUENCE</scope>
    <source>
        <strain evidence="2">BED1</strain>
    </source>
</reference>